<accession>A0ABS9QPE0</accession>
<evidence type="ECO:0000256" key="2">
    <source>
        <dbReference type="ARBA" id="ARBA00023172"/>
    </source>
</evidence>
<dbReference type="RefSeq" id="WP_239370187.1">
    <property type="nucleotide sequence ID" value="NZ_JAKREW010000050.1"/>
</dbReference>
<dbReference type="InterPro" id="IPR013762">
    <property type="entry name" value="Integrase-like_cat_sf"/>
</dbReference>
<evidence type="ECO:0000313" key="4">
    <source>
        <dbReference type="EMBL" id="MCG7508678.1"/>
    </source>
</evidence>
<dbReference type="Pfam" id="PF00589">
    <property type="entry name" value="Phage_integrase"/>
    <property type="match status" value="1"/>
</dbReference>
<dbReference type="SUPFAM" id="SSF56349">
    <property type="entry name" value="DNA breaking-rejoining enzymes"/>
    <property type="match status" value="1"/>
</dbReference>
<dbReference type="InterPro" id="IPR011010">
    <property type="entry name" value="DNA_brk_join_enz"/>
</dbReference>
<sequence length="331" mass="36727">MPLKLYKRPGGEIWHYRGTIAGRRVRGSTETSDKARAQRIASEREQREWTRHLDGPGATLTFADAAIAYREAGKPTRFLEAVEDHWKDTLVRDINQAAVHKAARKLFPNAGPATRNRQAIVPTQAVINYCAEQEWCSRLRVRRFKVDAKIKQPATEEWVKAFAANASPHLGALCLFMFATGARIGEAVALSWGDVDFAARTALIRQTKVNDERLAHMPAPVVAALANIPSNRNPDDLVFKYVNRESVRQVWDAAVKRAKIKSLSPHSCRHGFATTLLHRGVDVKTVAKLGGWKDVATLVKTYAHAMGDRTVTDVLFGTKLTQDENGKAVSG</sequence>
<dbReference type="Proteomes" id="UP001201701">
    <property type="component" value="Unassembled WGS sequence"/>
</dbReference>
<evidence type="ECO:0000313" key="5">
    <source>
        <dbReference type="Proteomes" id="UP001201701"/>
    </source>
</evidence>
<comment type="caution">
    <text evidence="4">The sequence shown here is derived from an EMBL/GenBank/DDBJ whole genome shotgun (WGS) entry which is preliminary data.</text>
</comment>
<dbReference type="CDD" id="cd00796">
    <property type="entry name" value="INT_Rci_Hp1_C"/>
    <property type="match status" value="1"/>
</dbReference>
<dbReference type="PANTHER" id="PTHR30349">
    <property type="entry name" value="PHAGE INTEGRASE-RELATED"/>
    <property type="match status" value="1"/>
</dbReference>
<dbReference type="InterPro" id="IPR002104">
    <property type="entry name" value="Integrase_catalytic"/>
</dbReference>
<name>A0ABS9QPE0_9HYPH</name>
<gene>
    <name evidence="4" type="ORF">L4923_26935</name>
</gene>
<dbReference type="EMBL" id="JAKREW010000050">
    <property type="protein sequence ID" value="MCG7508678.1"/>
    <property type="molecule type" value="Genomic_DNA"/>
</dbReference>
<keyword evidence="5" id="KW-1185">Reference proteome</keyword>
<evidence type="ECO:0000259" key="3">
    <source>
        <dbReference type="PROSITE" id="PS51898"/>
    </source>
</evidence>
<dbReference type="PANTHER" id="PTHR30349:SF64">
    <property type="entry name" value="PROPHAGE INTEGRASE INTD-RELATED"/>
    <property type="match status" value="1"/>
</dbReference>
<feature type="domain" description="Tyr recombinase" evidence="3">
    <location>
        <begin position="149"/>
        <end position="315"/>
    </location>
</feature>
<keyword evidence="2" id="KW-0233">DNA recombination</keyword>
<keyword evidence="1" id="KW-0229">DNA integration</keyword>
<protein>
    <submittedName>
        <fullName evidence="4">Site-specific integrase</fullName>
    </submittedName>
</protein>
<dbReference type="PROSITE" id="PS51898">
    <property type="entry name" value="TYR_RECOMBINASE"/>
    <property type="match status" value="1"/>
</dbReference>
<dbReference type="Gene3D" id="1.10.443.10">
    <property type="entry name" value="Intergrase catalytic core"/>
    <property type="match status" value="1"/>
</dbReference>
<reference evidence="4 5" key="1">
    <citation type="submission" date="2022-02" db="EMBL/GenBank/DDBJ databases">
        <title>Draft genome sequence of Mezorhizobium retamae strain IRAMC:0171 isolated from Retama raetam nodules.</title>
        <authorList>
            <person name="Bengaied R."/>
            <person name="Sbissi I."/>
            <person name="Huber K."/>
            <person name="Ghodbane F."/>
            <person name="Nouioui I."/>
            <person name="Tarhouni M."/>
            <person name="Gtari M."/>
        </authorList>
    </citation>
    <scope>NUCLEOTIDE SEQUENCE [LARGE SCALE GENOMIC DNA]</scope>
    <source>
        <strain evidence="4 5">IRAMC:0171</strain>
    </source>
</reference>
<proteinExistence type="predicted"/>
<organism evidence="4 5">
    <name type="scientific">Mesorhizobium retamae</name>
    <dbReference type="NCBI Taxonomy" id="2912854"/>
    <lineage>
        <taxon>Bacteria</taxon>
        <taxon>Pseudomonadati</taxon>
        <taxon>Pseudomonadota</taxon>
        <taxon>Alphaproteobacteria</taxon>
        <taxon>Hyphomicrobiales</taxon>
        <taxon>Phyllobacteriaceae</taxon>
        <taxon>Mesorhizobium</taxon>
    </lineage>
</organism>
<evidence type="ECO:0000256" key="1">
    <source>
        <dbReference type="ARBA" id="ARBA00022908"/>
    </source>
</evidence>
<dbReference type="InterPro" id="IPR050090">
    <property type="entry name" value="Tyrosine_recombinase_XerCD"/>
</dbReference>